<accession>A0A9D3Z6E9</accession>
<reference evidence="1" key="1">
    <citation type="journal article" date="2019" name="bioRxiv">
        <title>The Genome of the Zebra Mussel, Dreissena polymorpha: A Resource for Invasive Species Research.</title>
        <authorList>
            <person name="McCartney M.A."/>
            <person name="Auch B."/>
            <person name="Kono T."/>
            <person name="Mallez S."/>
            <person name="Zhang Y."/>
            <person name="Obille A."/>
            <person name="Becker A."/>
            <person name="Abrahante J.E."/>
            <person name="Garbe J."/>
            <person name="Badalamenti J.P."/>
            <person name="Herman A."/>
            <person name="Mangelson H."/>
            <person name="Liachko I."/>
            <person name="Sullivan S."/>
            <person name="Sone E.D."/>
            <person name="Koren S."/>
            <person name="Silverstein K.A.T."/>
            <person name="Beckman K.B."/>
            <person name="Gohl D.M."/>
        </authorList>
    </citation>
    <scope>NUCLEOTIDE SEQUENCE</scope>
    <source>
        <strain evidence="1">Duluth1</strain>
        <tissue evidence="1">Whole animal</tissue>
    </source>
</reference>
<proteinExistence type="predicted"/>
<organism evidence="1 2">
    <name type="scientific">Dreissena polymorpha</name>
    <name type="common">Zebra mussel</name>
    <name type="synonym">Mytilus polymorpha</name>
    <dbReference type="NCBI Taxonomy" id="45954"/>
    <lineage>
        <taxon>Eukaryota</taxon>
        <taxon>Metazoa</taxon>
        <taxon>Spiralia</taxon>
        <taxon>Lophotrochozoa</taxon>
        <taxon>Mollusca</taxon>
        <taxon>Bivalvia</taxon>
        <taxon>Autobranchia</taxon>
        <taxon>Heteroconchia</taxon>
        <taxon>Euheterodonta</taxon>
        <taxon>Imparidentia</taxon>
        <taxon>Neoheterodontei</taxon>
        <taxon>Myida</taxon>
        <taxon>Dreissenoidea</taxon>
        <taxon>Dreissenidae</taxon>
        <taxon>Dreissena</taxon>
    </lineage>
</organism>
<sequence>MNPIVNLIYLTENLSMAPVTGLKNRPDADFDAYMGKLDQEAEGIVYDRKMGNSGMVLSGYS</sequence>
<protein>
    <submittedName>
        <fullName evidence="1">Uncharacterized protein</fullName>
    </submittedName>
</protein>
<gene>
    <name evidence="1" type="ORF">DPMN_071262</name>
</gene>
<dbReference type="Proteomes" id="UP000828390">
    <property type="component" value="Unassembled WGS sequence"/>
</dbReference>
<evidence type="ECO:0000313" key="2">
    <source>
        <dbReference type="Proteomes" id="UP000828390"/>
    </source>
</evidence>
<reference evidence="1" key="2">
    <citation type="submission" date="2020-11" db="EMBL/GenBank/DDBJ databases">
        <authorList>
            <person name="McCartney M.A."/>
            <person name="Auch B."/>
            <person name="Kono T."/>
            <person name="Mallez S."/>
            <person name="Becker A."/>
            <person name="Gohl D.M."/>
            <person name="Silverstein K.A.T."/>
            <person name="Koren S."/>
            <person name="Bechman K.B."/>
            <person name="Herman A."/>
            <person name="Abrahante J.E."/>
            <person name="Garbe J."/>
        </authorList>
    </citation>
    <scope>NUCLEOTIDE SEQUENCE</scope>
    <source>
        <strain evidence="1">Duluth1</strain>
        <tissue evidence="1">Whole animal</tissue>
    </source>
</reference>
<name>A0A9D3Z6E9_DREPO</name>
<keyword evidence="2" id="KW-1185">Reference proteome</keyword>
<dbReference type="AlphaFoldDB" id="A0A9D3Z6E9"/>
<dbReference type="EMBL" id="JAIWYP010000014">
    <property type="protein sequence ID" value="KAH3711591.1"/>
    <property type="molecule type" value="Genomic_DNA"/>
</dbReference>
<comment type="caution">
    <text evidence="1">The sequence shown here is derived from an EMBL/GenBank/DDBJ whole genome shotgun (WGS) entry which is preliminary data.</text>
</comment>
<evidence type="ECO:0000313" key="1">
    <source>
        <dbReference type="EMBL" id="KAH3711591.1"/>
    </source>
</evidence>